<feature type="domain" description="Alcohol dehydrogenase-like N-terminal" evidence="4">
    <location>
        <begin position="46"/>
        <end position="160"/>
    </location>
</feature>
<dbReference type="SUPFAM" id="SSF51735">
    <property type="entry name" value="NAD(P)-binding Rossmann-fold domains"/>
    <property type="match status" value="1"/>
</dbReference>
<dbReference type="AlphaFoldDB" id="F4CPH9"/>
<dbReference type="SUPFAM" id="SSF50129">
    <property type="entry name" value="GroES-like"/>
    <property type="match status" value="1"/>
</dbReference>
<proteinExistence type="predicted"/>
<dbReference type="EMBL" id="CP002593">
    <property type="protein sequence ID" value="AEA24477.1"/>
    <property type="molecule type" value="Genomic_DNA"/>
</dbReference>
<protein>
    <submittedName>
        <fullName evidence="5">Alcohol dehydrogenase zinc-binding domain protein</fullName>
    </submittedName>
</protein>
<dbReference type="InterPro" id="IPR036291">
    <property type="entry name" value="NAD(P)-bd_dom_sf"/>
</dbReference>
<dbReference type="Pfam" id="PF08240">
    <property type="entry name" value="ADH_N"/>
    <property type="match status" value="1"/>
</dbReference>
<dbReference type="InterPro" id="IPR013149">
    <property type="entry name" value="ADH-like_C"/>
</dbReference>
<evidence type="ECO:0000256" key="1">
    <source>
        <dbReference type="ARBA" id="ARBA00001947"/>
    </source>
</evidence>
<gene>
    <name evidence="5" type="ordered locus">Psed_2263</name>
</gene>
<sequence length="383" mass="40648">MLVLGWNVDERISVPDNSRNAARGVVAALAGPRSVELQQYALPEPGPGEALLEVLRANVCGSDVGIFHHRNPVLRDVVLGHEFVARVSALGDGLIQDSAGTPVSVGDRVVVVYFRVCGRCRPCGRGEFNMCVHWADTMAAPPGRAPHFHGAFATHYHLAAGRHFYVVPDVLTDAEVAGANCGLAQMLFTSERMGVRRGLTVVVQGCGGLGLYACAIGAASGARVIAVDRDPRRIAAAVQFGAAEVVDLGVHTTAADRERRMLDLTDGDGADLVVEVTGRPEAFGEAVSFARTGGSIASVGNLGVGPGSELAISPATFTRKNLTVKGYLRYDPWYLRRALDFLVDTRDLHPYGTMSDRVYALDEIPAAVARTESGHAMRAAVVP</sequence>
<evidence type="ECO:0000259" key="4">
    <source>
        <dbReference type="Pfam" id="PF08240"/>
    </source>
</evidence>
<accession>F4CPH9</accession>
<reference evidence="5 6" key="1">
    <citation type="journal article" date="2011" name="J. Bacteriol.">
        <title>Genome sequence of the 1,4-dioxane-degrading Pseudonocardia dioxanivorans strain CB1190.</title>
        <authorList>
            <person name="Sales C.M."/>
            <person name="Mahendra S."/>
            <person name="Grostern A."/>
            <person name="Parales R.E."/>
            <person name="Goodwin L.A."/>
            <person name="Woyke T."/>
            <person name="Nolan M."/>
            <person name="Lapidus A."/>
            <person name="Chertkov O."/>
            <person name="Ovchinnikova G."/>
            <person name="Sczyrba A."/>
            <person name="Alvarez-Cohen L."/>
        </authorList>
    </citation>
    <scope>NUCLEOTIDE SEQUENCE [LARGE SCALE GENOMIC DNA]</scope>
    <source>
        <strain evidence="6">ATCC 55486 / DSM 44775 / JCM 13855 / CB1190</strain>
    </source>
</reference>
<dbReference type="Pfam" id="PF00107">
    <property type="entry name" value="ADH_zinc_N"/>
    <property type="match status" value="1"/>
</dbReference>
<dbReference type="OrthoDB" id="3987021at2"/>
<dbReference type="eggNOG" id="COG1063">
    <property type="taxonomic scope" value="Bacteria"/>
</dbReference>
<dbReference type="HOGENOM" id="CLU_026673_11_0_11"/>
<dbReference type="GO" id="GO:0016491">
    <property type="term" value="F:oxidoreductase activity"/>
    <property type="evidence" value="ECO:0007669"/>
    <property type="project" value="UniProtKB-KW"/>
</dbReference>
<keyword evidence="2" id="KW-0560">Oxidoreductase</keyword>
<evidence type="ECO:0000313" key="6">
    <source>
        <dbReference type="Proteomes" id="UP000007809"/>
    </source>
</evidence>
<dbReference type="KEGG" id="pdx:Psed_2263"/>
<organism evidence="5 6">
    <name type="scientific">Pseudonocardia dioxanivorans (strain ATCC 55486 / DSM 44775 / JCM 13855 / CB1190)</name>
    <dbReference type="NCBI Taxonomy" id="675635"/>
    <lineage>
        <taxon>Bacteria</taxon>
        <taxon>Bacillati</taxon>
        <taxon>Actinomycetota</taxon>
        <taxon>Actinomycetes</taxon>
        <taxon>Pseudonocardiales</taxon>
        <taxon>Pseudonocardiaceae</taxon>
        <taxon>Pseudonocardia</taxon>
    </lineage>
</organism>
<evidence type="ECO:0000259" key="3">
    <source>
        <dbReference type="Pfam" id="PF00107"/>
    </source>
</evidence>
<dbReference type="PANTHER" id="PTHR43401:SF2">
    <property type="entry name" value="L-THREONINE 3-DEHYDROGENASE"/>
    <property type="match status" value="1"/>
</dbReference>
<dbReference type="STRING" id="675635.Psed_2263"/>
<keyword evidence="6" id="KW-1185">Reference proteome</keyword>
<feature type="domain" description="Alcohol dehydrogenase-like C-terminal" evidence="3">
    <location>
        <begin position="208"/>
        <end position="342"/>
    </location>
</feature>
<dbReference type="PANTHER" id="PTHR43401">
    <property type="entry name" value="L-THREONINE 3-DEHYDROGENASE"/>
    <property type="match status" value="1"/>
</dbReference>
<dbReference type="Gene3D" id="3.90.180.10">
    <property type="entry name" value="Medium-chain alcohol dehydrogenases, catalytic domain"/>
    <property type="match status" value="1"/>
</dbReference>
<comment type="cofactor">
    <cofactor evidence="1">
        <name>Zn(2+)</name>
        <dbReference type="ChEBI" id="CHEBI:29105"/>
    </cofactor>
</comment>
<dbReference type="InterPro" id="IPR011032">
    <property type="entry name" value="GroES-like_sf"/>
</dbReference>
<evidence type="ECO:0000313" key="5">
    <source>
        <dbReference type="EMBL" id="AEA24477.1"/>
    </source>
</evidence>
<name>F4CPH9_PSEUX</name>
<dbReference type="Proteomes" id="UP000007809">
    <property type="component" value="Chromosome"/>
</dbReference>
<evidence type="ECO:0000256" key="2">
    <source>
        <dbReference type="ARBA" id="ARBA00023002"/>
    </source>
</evidence>
<dbReference type="InterPro" id="IPR050129">
    <property type="entry name" value="Zn_alcohol_dh"/>
</dbReference>
<dbReference type="InterPro" id="IPR013154">
    <property type="entry name" value="ADH-like_N"/>
</dbReference>